<proteinExistence type="inferred from homology"/>
<gene>
    <name evidence="4" type="ORF">O4328_12525</name>
    <name evidence="5" type="ORF">Q5707_17305</name>
</gene>
<keyword evidence="5" id="KW-0378">Hydrolase</keyword>
<evidence type="ECO:0000256" key="2">
    <source>
        <dbReference type="SAM" id="Phobius"/>
    </source>
</evidence>
<protein>
    <submittedName>
        <fullName evidence="5">A24 family peptidase</fullName>
        <ecNumber evidence="5">3.4.23.-</ecNumber>
    </submittedName>
</protein>
<accession>A0AAX3YN01</accession>
<dbReference type="AlphaFoldDB" id="A0AAX3YN01"/>
<name>A0AAX3YN01_RHOOP</name>
<evidence type="ECO:0000256" key="1">
    <source>
        <dbReference type="ARBA" id="ARBA00005801"/>
    </source>
</evidence>
<dbReference type="GO" id="GO:0006465">
    <property type="term" value="P:signal peptide processing"/>
    <property type="evidence" value="ECO:0007669"/>
    <property type="project" value="TreeGrafter"/>
</dbReference>
<evidence type="ECO:0000259" key="3">
    <source>
        <dbReference type="Pfam" id="PF01478"/>
    </source>
</evidence>
<reference evidence="5" key="2">
    <citation type="submission" date="2023-07" db="EMBL/GenBank/DDBJ databases">
        <title>Genomic analysis of Rhodococcus opacus VOC-14 with glycol ethers degradation activity.</title>
        <authorList>
            <person name="Narkevich D.A."/>
            <person name="Hlushen A.M."/>
            <person name="Akhremchuk A.E."/>
            <person name="Sikolenko M.A."/>
            <person name="Valentovich L.N."/>
        </authorList>
    </citation>
    <scope>NUCLEOTIDE SEQUENCE</scope>
    <source>
        <strain evidence="5">VOC-14</strain>
    </source>
</reference>
<feature type="domain" description="Prepilin type IV endopeptidase peptidase" evidence="3">
    <location>
        <begin position="83"/>
        <end position="182"/>
    </location>
</feature>
<dbReference type="EC" id="3.4.23.-" evidence="5"/>
<feature type="transmembrane region" description="Helical" evidence="2">
    <location>
        <begin position="110"/>
        <end position="140"/>
    </location>
</feature>
<feature type="transmembrane region" description="Helical" evidence="2">
    <location>
        <begin position="76"/>
        <end position="98"/>
    </location>
</feature>
<keyword evidence="2" id="KW-1133">Transmembrane helix</keyword>
<dbReference type="Gene3D" id="1.20.120.1220">
    <property type="match status" value="1"/>
</dbReference>
<keyword evidence="2" id="KW-0812">Transmembrane</keyword>
<evidence type="ECO:0000313" key="5">
    <source>
        <dbReference type="EMBL" id="WLF50623.1"/>
    </source>
</evidence>
<feature type="transmembrane region" description="Helical" evidence="2">
    <location>
        <begin position="20"/>
        <end position="40"/>
    </location>
</feature>
<organism evidence="5 7">
    <name type="scientific">Rhodococcus opacus</name>
    <name type="common">Nocardia opaca</name>
    <dbReference type="NCBI Taxonomy" id="37919"/>
    <lineage>
        <taxon>Bacteria</taxon>
        <taxon>Bacillati</taxon>
        <taxon>Actinomycetota</taxon>
        <taxon>Actinomycetes</taxon>
        <taxon>Mycobacteriales</taxon>
        <taxon>Nocardiaceae</taxon>
        <taxon>Rhodococcus</taxon>
    </lineage>
</organism>
<evidence type="ECO:0000313" key="6">
    <source>
        <dbReference type="Proteomes" id="UP001066327"/>
    </source>
</evidence>
<feature type="transmembrane region" description="Helical" evidence="2">
    <location>
        <begin position="170"/>
        <end position="192"/>
    </location>
</feature>
<dbReference type="EMBL" id="CP130953">
    <property type="protein sequence ID" value="WLF50623.1"/>
    <property type="molecule type" value="Genomic_DNA"/>
</dbReference>
<dbReference type="PANTHER" id="PTHR30487:SF0">
    <property type="entry name" value="PREPILIN LEADER PEPTIDASE_N-METHYLTRANSFERASE-RELATED"/>
    <property type="match status" value="1"/>
</dbReference>
<sequence length="219" mass="21671">MSCQVTVIDTVTRSRMLLGMWWLIAASVVAGAGVGWAARLTSGLFVGRVRPGWCEAVCAVGVAVTVWACSAASAPWVLPCALAFWWWCVSLAATDLCARRLPNLLTLPGFLAIVVGGAATGSAAAAVIGGFLLAAAYLALYLGAPGAVGAGDVKLALGVGAAAGLAGGEAWVLAAGLAPALTALAGGIVLAVRRSPSPLPHGPAMCAATLVALFAAHVA</sequence>
<dbReference type="GO" id="GO:0004190">
    <property type="term" value="F:aspartic-type endopeptidase activity"/>
    <property type="evidence" value="ECO:0007669"/>
    <property type="project" value="InterPro"/>
</dbReference>
<dbReference type="InterPro" id="IPR000045">
    <property type="entry name" value="Prepilin_IV_endopep_pep"/>
</dbReference>
<dbReference type="Proteomes" id="UP001066327">
    <property type="component" value="Unassembled WGS sequence"/>
</dbReference>
<feature type="transmembrane region" description="Helical" evidence="2">
    <location>
        <begin position="52"/>
        <end position="70"/>
    </location>
</feature>
<dbReference type="InterPro" id="IPR050882">
    <property type="entry name" value="Prepilin_peptidase/N-MTase"/>
</dbReference>
<keyword evidence="2" id="KW-0472">Membrane</keyword>
<dbReference type="PANTHER" id="PTHR30487">
    <property type="entry name" value="TYPE 4 PREPILIN-LIKE PROTEINS LEADER PEPTIDE-PROCESSING ENZYME"/>
    <property type="match status" value="1"/>
</dbReference>
<dbReference type="Pfam" id="PF01478">
    <property type="entry name" value="Peptidase_A24"/>
    <property type="match status" value="1"/>
</dbReference>
<evidence type="ECO:0000313" key="7">
    <source>
        <dbReference type="Proteomes" id="UP001231166"/>
    </source>
</evidence>
<keyword evidence="6" id="KW-1185">Reference proteome</keyword>
<dbReference type="RefSeq" id="WP_064080204.1">
    <property type="nucleotide sequence ID" value="NZ_CAJUXZ010000012.1"/>
</dbReference>
<reference evidence="4" key="1">
    <citation type="submission" date="2022-12" db="EMBL/GenBank/DDBJ databases">
        <authorList>
            <person name="Krivoruchko A.V."/>
            <person name="Elkin A."/>
        </authorList>
    </citation>
    <scope>NUCLEOTIDE SEQUENCE</scope>
    <source>
        <strain evidence="4">IEGM 249</strain>
    </source>
</reference>
<dbReference type="EMBL" id="JAPWIS010000005">
    <property type="protein sequence ID" value="MCZ4584499.1"/>
    <property type="molecule type" value="Genomic_DNA"/>
</dbReference>
<feature type="transmembrane region" description="Helical" evidence="2">
    <location>
        <begin position="199"/>
        <end position="218"/>
    </location>
</feature>
<dbReference type="Proteomes" id="UP001231166">
    <property type="component" value="Chromosome"/>
</dbReference>
<dbReference type="GO" id="GO:0005886">
    <property type="term" value="C:plasma membrane"/>
    <property type="evidence" value="ECO:0007669"/>
    <property type="project" value="TreeGrafter"/>
</dbReference>
<evidence type="ECO:0000313" key="4">
    <source>
        <dbReference type="EMBL" id="MCZ4584499.1"/>
    </source>
</evidence>
<comment type="similarity">
    <text evidence="1">Belongs to the peptidase A24 family.</text>
</comment>